<reference evidence="1" key="2">
    <citation type="submission" date="2022-06" db="UniProtKB">
        <authorList>
            <consortium name="EnsemblMetazoa"/>
        </authorList>
    </citation>
    <scope>IDENTIFICATION</scope>
</reference>
<sequence length="75" mass="8879">MSKYCIGNMMIILTTSDSNIDWLNLHTEYRNELKRQFKKLPCFKNAARLTPICTMQYVPTRQQVTMIQHVTTIQQ</sequence>
<proteinExistence type="predicted"/>
<organism evidence="1 2">
    <name type="scientific">Onchocerca volvulus</name>
    <dbReference type="NCBI Taxonomy" id="6282"/>
    <lineage>
        <taxon>Eukaryota</taxon>
        <taxon>Metazoa</taxon>
        <taxon>Ecdysozoa</taxon>
        <taxon>Nematoda</taxon>
        <taxon>Chromadorea</taxon>
        <taxon>Rhabditida</taxon>
        <taxon>Spirurina</taxon>
        <taxon>Spiruromorpha</taxon>
        <taxon>Filarioidea</taxon>
        <taxon>Onchocercidae</taxon>
        <taxon>Onchocerca</taxon>
    </lineage>
</organism>
<keyword evidence="2" id="KW-1185">Reference proteome</keyword>
<evidence type="ECO:0000313" key="2">
    <source>
        <dbReference type="Proteomes" id="UP000024404"/>
    </source>
</evidence>
<name>A0A8R1TL43_ONCVO</name>
<reference evidence="2" key="1">
    <citation type="submission" date="2013-10" db="EMBL/GenBank/DDBJ databases">
        <title>Genome sequencing of Onchocerca volvulus.</title>
        <authorList>
            <person name="Cotton J."/>
            <person name="Tsai J."/>
            <person name="Stanley E."/>
            <person name="Tracey A."/>
            <person name="Holroyd N."/>
            <person name="Lustigman S."/>
            <person name="Berriman M."/>
        </authorList>
    </citation>
    <scope>NUCLEOTIDE SEQUENCE</scope>
</reference>
<dbReference type="EnsemblMetazoa" id="OVOC11564.1">
    <property type="protein sequence ID" value="OVOC11564.1"/>
    <property type="gene ID" value="WBGene00248373"/>
</dbReference>
<protein>
    <submittedName>
        <fullName evidence="1">Uncharacterized protein</fullName>
    </submittedName>
</protein>
<dbReference type="Proteomes" id="UP000024404">
    <property type="component" value="Unassembled WGS sequence"/>
</dbReference>
<accession>A0A8R1TL43</accession>
<evidence type="ECO:0000313" key="1">
    <source>
        <dbReference type="EnsemblMetazoa" id="OVOC11564.1"/>
    </source>
</evidence>
<dbReference type="AlphaFoldDB" id="A0A8R1TL43"/>
<dbReference type="EMBL" id="CMVM020000376">
    <property type="status" value="NOT_ANNOTATED_CDS"/>
    <property type="molecule type" value="Genomic_DNA"/>
</dbReference>